<proteinExistence type="predicted"/>
<gene>
    <name evidence="1" type="ORF">K488DRAFT_72595</name>
</gene>
<dbReference type="Proteomes" id="UP000814128">
    <property type="component" value="Unassembled WGS sequence"/>
</dbReference>
<reference evidence="1" key="2">
    <citation type="journal article" date="2022" name="New Phytol.">
        <title>Evolutionary transition to the ectomycorrhizal habit in the genomes of a hyperdiverse lineage of mushroom-forming fungi.</title>
        <authorList>
            <person name="Looney B."/>
            <person name="Miyauchi S."/>
            <person name="Morin E."/>
            <person name="Drula E."/>
            <person name="Courty P.E."/>
            <person name="Kohler A."/>
            <person name="Kuo A."/>
            <person name="LaButti K."/>
            <person name="Pangilinan J."/>
            <person name="Lipzen A."/>
            <person name="Riley R."/>
            <person name="Andreopoulos W."/>
            <person name="He G."/>
            <person name="Johnson J."/>
            <person name="Nolan M."/>
            <person name="Tritt A."/>
            <person name="Barry K.W."/>
            <person name="Grigoriev I.V."/>
            <person name="Nagy L.G."/>
            <person name="Hibbett D."/>
            <person name="Henrissat B."/>
            <person name="Matheny P.B."/>
            <person name="Labbe J."/>
            <person name="Martin F.M."/>
        </authorList>
    </citation>
    <scope>NUCLEOTIDE SEQUENCE</scope>
    <source>
        <strain evidence="1">EC-137</strain>
    </source>
</reference>
<evidence type="ECO:0000313" key="1">
    <source>
        <dbReference type="EMBL" id="KAI0029918.1"/>
    </source>
</evidence>
<keyword evidence="2" id="KW-1185">Reference proteome</keyword>
<accession>A0ACB8QDX8</accession>
<organism evidence="1 2">
    <name type="scientific">Vararia minispora EC-137</name>
    <dbReference type="NCBI Taxonomy" id="1314806"/>
    <lineage>
        <taxon>Eukaryota</taxon>
        <taxon>Fungi</taxon>
        <taxon>Dikarya</taxon>
        <taxon>Basidiomycota</taxon>
        <taxon>Agaricomycotina</taxon>
        <taxon>Agaricomycetes</taxon>
        <taxon>Russulales</taxon>
        <taxon>Lachnocladiaceae</taxon>
        <taxon>Vararia</taxon>
    </lineage>
</organism>
<protein>
    <submittedName>
        <fullName evidence="1">Uncharacterized protein</fullName>
    </submittedName>
</protein>
<evidence type="ECO:0000313" key="2">
    <source>
        <dbReference type="Proteomes" id="UP000814128"/>
    </source>
</evidence>
<comment type="caution">
    <text evidence="1">The sequence shown here is derived from an EMBL/GenBank/DDBJ whole genome shotgun (WGS) entry which is preliminary data.</text>
</comment>
<name>A0ACB8QDX8_9AGAM</name>
<sequence>MCLLHGFRAPNPYNAEVIQEGIVVRRLDIVIFPVAHCITLDIRIRPTVVEVNKFAMPYTLRIPDDDVQIYVGESIVRTQPLQLPHHDHPGPSEHPTSEEQQQRQRMSTFSEDPVNAHRSSGIVSCQSHVCYHDELSLALRGVHSIREHLRVEWDLLCCKLLFCARRSCHLFKDLRPDEVQREFCLASHNRGTKQPELSLAATCAHWPAFPAAVGPASGTDVNGCDCYQLRKGLLLCLSLVEPSFAPHGTLLCADGGSDALSARAAP</sequence>
<reference evidence="1" key="1">
    <citation type="submission" date="2021-02" db="EMBL/GenBank/DDBJ databases">
        <authorList>
            <consortium name="DOE Joint Genome Institute"/>
            <person name="Ahrendt S."/>
            <person name="Looney B.P."/>
            <person name="Miyauchi S."/>
            <person name="Morin E."/>
            <person name="Drula E."/>
            <person name="Courty P.E."/>
            <person name="Chicoki N."/>
            <person name="Fauchery L."/>
            <person name="Kohler A."/>
            <person name="Kuo A."/>
            <person name="Labutti K."/>
            <person name="Pangilinan J."/>
            <person name="Lipzen A."/>
            <person name="Riley R."/>
            <person name="Andreopoulos W."/>
            <person name="He G."/>
            <person name="Johnson J."/>
            <person name="Barry K.W."/>
            <person name="Grigoriev I.V."/>
            <person name="Nagy L."/>
            <person name="Hibbett D."/>
            <person name="Henrissat B."/>
            <person name="Matheny P.B."/>
            <person name="Labbe J."/>
            <person name="Martin F."/>
        </authorList>
    </citation>
    <scope>NUCLEOTIDE SEQUENCE</scope>
    <source>
        <strain evidence="1">EC-137</strain>
    </source>
</reference>
<dbReference type="EMBL" id="MU273649">
    <property type="protein sequence ID" value="KAI0029918.1"/>
    <property type="molecule type" value="Genomic_DNA"/>
</dbReference>